<dbReference type="Gene3D" id="3.30.420.40">
    <property type="match status" value="2"/>
</dbReference>
<dbReference type="PIRSF" id="PIRSF019169">
    <property type="entry name" value="PilM"/>
    <property type="match status" value="1"/>
</dbReference>
<reference evidence="1 2" key="1">
    <citation type="submission" date="2017-09" db="EMBL/GenBank/DDBJ databases">
        <title>Depth-based differentiation of microbial function through sediment-hosted aquifers and enrichment of novel symbionts in the deep terrestrial subsurface.</title>
        <authorList>
            <person name="Probst A.J."/>
            <person name="Ladd B."/>
            <person name="Jarett J.K."/>
            <person name="Geller-Mcgrath D.E."/>
            <person name="Sieber C.M."/>
            <person name="Emerson J.B."/>
            <person name="Anantharaman K."/>
            <person name="Thomas B.C."/>
            <person name="Malmstrom R."/>
            <person name="Stieglmeier M."/>
            <person name="Klingl A."/>
            <person name="Woyke T."/>
            <person name="Ryan C.M."/>
            <person name="Banfield J.F."/>
        </authorList>
    </citation>
    <scope>NUCLEOTIDE SEQUENCE [LARGE SCALE GENOMIC DNA]</scope>
    <source>
        <strain evidence="1">CG07_land_8_20_14_0_80_42_15</strain>
    </source>
</reference>
<dbReference type="InterPro" id="IPR050696">
    <property type="entry name" value="FtsA/MreB"/>
</dbReference>
<protein>
    <recommendedName>
        <fullName evidence="3">SHS2 domain-containing protein</fullName>
    </recommendedName>
</protein>
<sequence>MAGKKNKKHIGLDIGSSSLKIMEVSSDKEVRTIENIGVQELPAGPLEETLPSSLKTLIENTGITAKEVNISISGSAVVVRFVELPIMQPSELSQAVSYEAEKYMPFDMNEIILDYAVLEKDQASKKMKIILVGAKKDFVEKRIKLIEEAGLAPNIIDVDSFAIFNSFINNVNREERGSKTVALLNMGAHLTSMIIASGDVPWMVRDINLGDADLTQVLKEKLDIDTEEAERLKENPGERASEILGILMGIFQKLIDEVRLSFNYYENQYGKGVDEVYVSGGSIKIEGLIPFLKESTGMEFKQWDPLSSFTVNPKIPQGKLDKIRSLFAVCSGLTLRK</sequence>
<name>A0A2J0L2U8_9BACT</name>
<dbReference type="Proteomes" id="UP000230052">
    <property type="component" value="Unassembled WGS sequence"/>
</dbReference>
<proteinExistence type="predicted"/>
<dbReference type="Pfam" id="PF11104">
    <property type="entry name" value="PilM_2"/>
    <property type="match status" value="1"/>
</dbReference>
<dbReference type="EMBL" id="PEWV01000042">
    <property type="protein sequence ID" value="PIU41576.1"/>
    <property type="molecule type" value="Genomic_DNA"/>
</dbReference>
<dbReference type="Gene3D" id="3.30.1490.300">
    <property type="match status" value="1"/>
</dbReference>
<evidence type="ECO:0000313" key="2">
    <source>
        <dbReference type="Proteomes" id="UP000230052"/>
    </source>
</evidence>
<dbReference type="PANTHER" id="PTHR32432">
    <property type="entry name" value="CELL DIVISION PROTEIN FTSA-RELATED"/>
    <property type="match status" value="1"/>
</dbReference>
<organism evidence="1 2">
    <name type="scientific">Candidatus Aquitaenariimonas noxiae</name>
    <dbReference type="NCBI Taxonomy" id="1974741"/>
    <lineage>
        <taxon>Bacteria</taxon>
        <taxon>Pseudomonadati</taxon>
        <taxon>Candidatus Omnitrophota</taxon>
        <taxon>Candidatus Aquitaenariimonas</taxon>
    </lineage>
</organism>
<evidence type="ECO:0008006" key="3">
    <source>
        <dbReference type="Google" id="ProtNLM"/>
    </source>
</evidence>
<dbReference type="SUPFAM" id="SSF53067">
    <property type="entry name" value="Actin-like ATPase domain"/>
    <property type="match status" value="2"/>
</dbReference>
<evidence type="ECO:0000313" key="1">
    <source>
        <dbReference type="EMBL" id="PIU41576.1"/>
    </source>
</evidence>
<dbReference type="CDD" id="cd24049">
    <property type="entry name" value="ASKHA_NBD_PilM"/>
    <property type="match status" value="1"/>
</dbReference>
<dbReference type="InterPro" id="IPR005883">
    <property type="entry name" value="PilM"/>
</dbReference>
<comment type="caution">
    <text evidence="1">The sequence shown here is derived from an EMBL/GenBank/DDBJ whole genome shotgun (WGS) entry which is preliminary data.</text>
</comment>
<dbReference type="PANTHER" id="PTHR32432:SF3">
    <property type="entry name" value="ETHANOLAMINE UTILIZATION PROTEIN EUTJ"/>
    <property type="match status" value="1"/>
</dbReference>
<dbReference type="NCBIfam" id="TIGR01175">
    <property type="entry name" value="pilM"/>
    <property type="match status" value="1"/>
</dbReference>
<dbReference type="InterPro" id="IPR043129">
    <property type="entry name" value="ATPase_NBD"/>
</dbReference>
<accession>A0A2J0L2U8</accession>
<gene>
    <name evidence="1" type="ORF">COS99_04495</name>
</gene>
<dbReference type="AlphaFoldDB" id="A0A2J0L2U8"/>